<dbReference type="GO" id="GO:0003700">
    <property type="term" value="F:DNA-binding transcription factor activity"/>
    <property type="evidence" value="ECO:0007669"/>
    <property type="project" value="TreeGrafter"/>
</dbReference>
<dbReference type="PANTHER" id="PTHR46797">
    <property type="entry name" value="HTH-TYPE TRANSCRIPTIONAL REGULATOR"/>
    <property type="match status" value="1"/>
</dbReference>
<dbReference type="InterPro" id="IPR050807">
    <property type="entry name" value="TransReg_Diox_bact_type"/>
</dbReference>
<keyword evidence="4" id="KW-1185">Reference proteome</keyword>
<organism evidence="3 4">
    <name type="scientific">Brevibacillus laterosporus</name>
    <name type="common">Bacillus laterosporus</name>
    <dbReference type="NCBI Taxonomy" id="1465"/>
    <lineage>
        <taxon>Bacteria</taxon>
        <taxon>Bacillati</taxon>
        <taxon>Bacillota</taxon>
        <taxon>Bacilli</taxon>
        <taxon>Bacillales</taxon>
        <taxon>Paenibacillaceae</taxon>
        <taxon>Brevibacillus</taxon>
    </lineage>
</organism>
<dbReference type="EMBL" id="CP033464">
    <property type="protein sequence ID" value="QDX94706.1"/>
    <property type="molecule type" value="Genomic_DNA"/>
</dbReference>
<dbReference type="SMART" id="SM00530">
    <property type="entry name" value="HTH_XRE"/>
    <property type="match status" value="1"/>
</dbReference>
<reference evidence="3 4" key="1">
    <citation type="submission" date="2018-11" db="EMBL/GenBank/DDBJ databases">
        <title>Phylogenetic determinants of toxin gene distribution in genomes of Brevibacillus laterosporus.</title>
        <authorList>
            <person name="Glare T.R."/>
            <person name="Durrant A."/>
            <person name="Berry C."/>
            <person name="Palma L."/>
            <person name="Ormskirk M."/>
            <person name="Cox M.O."/>
        </authorList>
    </citation>
    <scope>NUCLEOTIDE SEQUENCE [LARGE SCALE GENOMIC DNA]</scope>
    <source>
        <strain evidence="3 4">1821L</strain>
    </source>
</reference>
<proteinExistence type="predicted"/>
<evidence type="ECO:0000259" key="2">
    <source>
        <dbReference type="PROSITE" id="PS50943"/>
    </source>
</evidence>
<gene>
    <name evidence="3" type="ORF">EEL30_21945</name>
</gene>
<dbReference type="Proteomes" id="UP000319432">
    <property type="component" value="Chromosome"/>
</dbReference>
<dbReference type="OrthoDB" id="34624at2"/>
<dbReference type="GO" id="GO:0005829">
    <property type="term" value="C:cytosol"/>
    <property type="evidence" value="ECO:0007669"/>
    <property type="project" value="TreeGrafter"/>
</dbReference>
<dbReference type="InterPro" id="IPR001387">
    <property type="entry name" value="Cro/C1-type_HTH"/>
</dbReference>
<evidence type="ECO:0000313" key="3">
    <source>
        <dbReference type="EMBL" id="QDX94706.1"/>
    </source>
</evidence>
<dbReference type="SUPFAM" id="SSF47413">
    <property type="entry name" value="lambda repressor-like DNA-binding domains"/>
    <property type="match status" value="1"/>
</dbReference>
<evidence type="ECO:0000256" key="1">
    <source>
        <dbReference type="ARBA" id="ARBA00023125"/>
    </source>
</evidence>
<dbReference type="CDD" id="cd00093">
    <property type="entry name" value="HTH_XRE"/>
    <property type="match status" value="1"/>
</dbReference>
<evidence type="ECO:0000313" key="4">
    <source>
        <dbReference type="Proteomes" id="UP000319432"/>
    </source>
</evidence>
<feature type="domain" description="HTH cro/C1-type" evidence="2">
    <location>
        <begin position="7"/>
        <end position="61"/>
    </location>
</feature>
<dbReference type="InterPro" id="IPR010982">
    <property type="entry name" value="Lambda_DNA-bd_dom_sf"/>
</dbReference>
<dbReference type="Gene3D" id="1.10.260.40">
    <property type="entry name" value="lambda repressor-like DNA-binding domains"/>
    <property type="match status" value="1"/>
</dbReference>
<name>A0A518VCJ0_BRELA</name>
<dbReference type="GO" id="GO:0003677">
    <property type="term" value="F:DNA binding"/>
    <property type="evidence" value="ECO:0007669"/>
    <property type="project" value="UniProtKB-KW"/>
</dbReference>
<accession>A0A518VCJ0</accession>
<dbReference type="PROSITE" id="PS50943">
    <property type="entry name" value="HTH_CROC1"/>
    <property type="match status" value="1"/>
</dbReference>
<keyword evidence="1" id="KW-0238">DNA-binding</keyword>
<sequence length="106" mass="12052">MKLGEKIRVYRKNRDLTAKELAEKAGIAQSSISDIENEKTSPSVETLYKILSALEVDIGYFFNTGISNLHPNLIELIEIAKELSPEEQRALTKYIELTLNRKMPTQ</sequence>
<dbReference type="AlphaFoldDB" id="A0A518VCJ0"/>
<dbReference type="Pfam" id="PF01381">
    <property type="entry name" value="HTH_3"/>
    <property type="match status" value="1"/>
</dbReference>
<dbReference type="PANTHER" id="PTHR46797:SF1">
    <property type="entry name" value="METHYLPHOSPHONATE SYNTHASE"/>
    <property type="match status" value="1"/>
</dbReference>
<protein>
    <submittedName>
        <fullName evidence="3">XRE family transcriptional regulator</fullName>
    </submittedName>
</protein>